<reference evidence="2" key="2">
    <citation type="submission" date="2020-09" db="EMBL/GenBank/DDBJ databases">
        <authorList>
            <person name="Sun Q."/>
            <person name="Zhou Y."/>
        </authorList>
    </citation>
    <scope>NUCLEOTIDE SEQUENCE</scope>
    <source>
        <strain evidence="2">CGMCC 4.7272</strain>
    </source>
</reference>
<accession>A0A917P9J7</accession>
<organism evidence="2 3">
    <name type="scientific">Streptomyces lacrimifluminis</name>
    <dbReference type="NCBI Taxonomy" id="1500077"/>
    <lineage>
        <taxon>Bacteria</taxon>
        <taxon>Bacillati</taxon>
        <taxon>Actinomycetota</taxon>
        <taxon>Actinomycetes</taxon>
        <taxon>Kitasatosporales</taxon>
        <taxon>Streptomycetaceae</taxon>
        <taxon>Streptomyces</taxon>
    </lineage>
</organism>
<evidence type="ECO:0000256" key="1">
    <source>
        <dbReference type="SAM" id="MobiDB-lite"/>
    </source>
</evidence>
<proteinExistence type="predicted"/>
<reference evidence="2" key="1">
    <citation type="journal article" date="2014" name="Int. J. Syst. Evol. Microbiol.">
        <title>Complete genome sequence of Corynebacterium casei LMG S-19264T (=DSM 44701T), isolated from a smear-ripened cheese.</title>
        <authorList>
            <consortium name="US DOE Joint Genome Institute (JGI-PGF)"/>
            <person name="Walter F."/>
            <person name="Albersmeier A."/>
            <person name="Kalinowski J."/>
            <person name="Ruckert C."/>
        </authorList>
    </citation>
    <scope>NUCLEOTIDE SEQUENCE</scope>
    <source>
        <strain evidence="2">CGMCC 4.7272</strain>
    </source>
</reference>
<dbReference type="AlphaFoldDB" id="A0A917P9J7"/>
<name>A0A917P9J7_9ACTN</name>
<keyword evidence="3" id="KW-1185">Reference proteome</keyword>
<evidence type="ECO:0000313" key="3">
    <source>
        <dbReference type="Proteomes" id="UP000625682"/>
    </source>
</evidence>
<dbReference type="Proteomes" id="UP000625682">
    <property type="component" value="Unassembled WGS sequence"/>
</dbReference>
<comment type="caution">
    <text evidence="2">The sequence shown here is derived from an EMBL/GenBank/DDBJ whole genome shotgun (WGS) entry which is preliminary data.</text>
</comment>
<protein>
    <submittedName>
        <fullName evidence="2">Uncharacterized protein</fullName>
    </submittedName>
</protein>
<gene>
    <name evidence="2" type="ORF">GCM10012282_75950</name>
</gene>
<feature type="region of interest" description="Disordered" evidence="1">
    <location>
        <begin position="34"/>
        <end position="54"/>
    </location>
</feature>
<sequence>MSHHHPATMQTEGMRRINEVALLSSWFPDVPLGPRPTRNHHNSRVAPSIESPLDLRSGRSGPFGVLLWNRGRRGDARQRLLVVKDDSRDAEWDLARAPSESVSELGTRWSGY</sequence>
<dbReference type="EMBL" id="BMMU01000047">
    <property type="protein sequence ID" value="GGJ67756.1"/>
    <property type="molecule type" value="Genomic_DNA"/>
</dbReference>
<evidence type="ECO:0000313" key="2">
    <source>
        <dbReference type="EMBL" id="GGJ67756.1"/>
    </source>
</evidence>